<dbReference type="InterPro" id="IPR037118">
    <property type="entry name" value="Val-tRNA_synth_C_sf"/>
</dbReference>
<sequence>MGKAPAAVVEKIQKRLVDAVADRERIQDQLSRLGK</sequence>
<gene>
    <name evidence="4" type="ORF">UFOPK3492_00467</name>
</gene>
<dbReference type="GO" id="GO:0004832">
    <property type="term" value="F:valine-tRNA ligase activity"/>
    <property type="evidence" value="ECO:0007669"/>
    <property type="project" value="InterPro"/>
</dbReference>
<dbReference type="InterPro" id="IPR010978">
    <property type="entry name" value="tRNA-bd_arm"/>
</dbReference>
<reference evidence="4" key="1">
    <citation type="submission" date="2020-05" db="EMBL/GenBank/DDBJ databases">
        <authorList>
            <person name="Chiriac C."/>
            <person name="Salcher M."/>
            <person name="Ghai R."/>
            <person name="Kavagutti S V."/>
        </authorList>
    </citation>
    <scope>NUCLEOTIDE SEQUENCE</scope>
</reference>
<dbReference type="GO" id="GO:0006438">
    <property type="term" value="P:valyl-tRNA aminoacylation"/>
    <property type="evidence" value="ECO:0007669"/>
    <property type="project" value="InterPro"/>
</dbReference>
<dbReference type="GO" id="GO:0005737">
    <property type="term" value="C:cytoplasm"/>
    <property type="evidence" value="ECO:0007669"/>
    <property type="project" value="InterPro"/>
</dbReference>
<keyword evidence="1" id="KW-0547">Nucleotide-binding</keyword>
<feature type="domain" description="Valyl-tRNA synthetase tRNA-binding arm" evidence="3">
    <location>
        <begin position="2"/>
        <end position="34"/>
    </location>
</feature>
<dbReference type="GO" id="GO:0005524">
    <property type="term" value="F:ATP binding"/>
    <property type="evidence" value="ECO:0007669"/>
    <property type="project" value="UniProtKB-KW"/>
</dbReference>
<dbReference type="Gene3D" id="1.10.287.380">
    <property type="entry name" value="Valyl-tRNA synthetase, C-terminal domain"/>
    <property type="match status" value="1"/>
</dbReference>
<evidence type="ECO:0000256" key="1">
    <source>
        <dbReference type="ARBA" id="ARBA00022741"/>
    </source>
</evidence>
<evidence type="ECO:0000313" key="4">
    <source>
        <dbReference type="EMBL" id="CAB4892551.1"/>
    </source>
</evidence>
<evidence type="ECO:0000259" key="3">
    <source>
        <dbReference type="Pfam" id="PF10458"/>
    </source>
</evidence>
<dbReference type="InterPro" id="IPR019499">
    <property type="entry name" value="Val-tRNA_synth_tRNA-bd"/>
</dbReference>
<dbReference type="EMBL" id="CAFBMD010000023">
    <property type="protein sequence ID" value="CAB4892551.1"/>
    <property type="molecule type" value="Genomic_DNA"/>
</dbReference>
<evidence type="ECO:0000256" key="2">
    <source>
        <dbReference type="ARBA" id="ARBA00022840"/>
    </source>
</evidence>
<protein>
    <submittedName>
        <fullName evidence="4">Unannotated protein</fullName>
    </submittedName>
</protein>
<keyword evidence="2" id="KW-0067">ATP-binding</keyword>
<name>A0A6J7FBX2_9ZZZZ</name>
<proteinExistence type="predicted"/>
<dbReference type="AlphaFoldDB" id="A0A6J7FBX2"/>
<accession>A0A6J7FBX2</accession>
<organism evidence="4">
    <name type="scientific">freshwater metagenome</name>
    <dbReference type="NCBI Taxonomy" id="449393"/>
    <lineage>
        <taxon>unclassified sequences</taxon>
        <taxon>metagenomes</taxon>
        <taxon>ecological metagenomes</taxon>
    </lineage>
</organism>
<dbReference type="Pfam" id="PF10458">
    <property type="entry name" value="Val_tRNA-synt_C"/>
    <property type="match status" value="1"/>
</dbReference>
<dbReference type="SUPFAM" id="SSF46589">
    <property type="entry name" value="tRNA-binding arm"/>
    <property type="match status" value="1"/>
</dbReference>